<dbReference type="InterPro" id="IPR016163">
    <property type="entry name" value="Ald_DH_C"/>
</dbReference>
<dbReference type="Gene3D" id="3.40.309.10">
    <property type="entry name" value="Aldehyde Dehydrogenase, Chain A, domain 2"/>
    <property type="match status" value="1"/>
</dbReference>
<dbReference type="InterPro" id="IPR029510">
    <property type="entry name" value="Ald_DH_CS_GLU"/>
</dbReference>
<dbReference type="PANTHER" id="PTHR43353:SF3">
    <property type="entry name" value="ALDEHYDE DEHYDROGENASE-RELATED"/>
    <property type="match status" value="1"/>
</dbReference>
<dbReference type="PANTHER" id="PTHR43353">
    <property type="entry name" value="SUCCINATE-SEMIALDEHYDE DEHYDROGENASE, MITOCHONDRIAL"/>
    <property type="match status" value="1"/>
</dbReference>
<dbReference type="Pfam" id="PF00171">
    <property type="entry name" value="Aldedh"/>
    <property type="match status" value="1"/>
</dbReference>
<evidence type="ECO:0000256" key="1">
    <source>
        <dbReference type="ARBA" id="ARBA00023002"/>
    </source>
</evidence>
<dbReference type="InterPro" id="IPR016162">
    <property type="entry name" value="Ald_DH_N"/>
</dbReference>
<dbReference type="PROSITE" id="PS00687">
    <property type="entry name" value="ALDEHYDE_DEHYDR_GLU"/>
    <property type="match status" value="1"/>
</dbReference>
<dbReference type="InterPro" id="IPR050740">
    <property type="entry name" value="Aldehyde_DH_Superfamily"/>
</dbReference>
<organism evidence="3">
    <name type="scientific">freshwater metagenome</name>
    <dbReference type="NCBI Taxonomy" id="449393"/>
    <lineage>
        <taxon>unclassified sequences</taxon>
        <taxon>metagenomes</taxon>
        <taxon>ecological metagenomes</taxon>
    </lineage>
</organism>
<dbReference type="InterPro" id="IPR016161">
    <property type="entry name" value="Ald_DH/histidinol_DH"/>
</dbReference>
<dbReference type="InterPro" id="IPR015590">
    <property type="entry name" value="Aldehyde_DH_dom"/>
</dbReference>
<protein>
    <submittedName>
        <fullName evidence="3">Unannotated protein</fullName>
    </submittedName>
</protein>
<dbReference type="CDD" id="cd07078">
    <property type="entry name" value="ALDH"/>
    <property type="match status" value="1"/>
</dbReference>
<evidence type="ECO:0000259" key="2">
    <source>
        <dbReference type="Pfam" id="PF00171"/>
    </source>
</evidence>
<feature type="domain" description="Aldehyde dehydrogenase" evidence="2">
    <location>
        <begin position="31"/>
        <end position="476"/>
    </location>
</feature>
<dbReference type="SUPFAM" id="SSF53720">
    <property type="entry name" value="ALDH-like"/>
    <property type="match status" value="1"/>
</dbReference>
<accession>A0A6J7LN21</accession>
<dbReference type="Gene3D" id="3.40.605.10">
    <property type="entry name" value="Aldehyde Dehydrogenase, Chain A, domain 1"/>
    <property type="match status" value="1"/>
</dbReference>
<name>A0A6J7LN21_9ZZZZ</name>
<proteinExistence type="predicted"/>
<dbReference type="AlphaFoldDB" id="A0A6J7LN21"/>
<reference evidence="3" key="1">
    <citation type="submission" date="2020-05" db="EMBL/GenBank/DDBJ databases">
        <authorList>
            <person name="Chiriac C."/>
            <person name="Salcher M."/>
            <person name="Ghai R."/>
            <person name="Kavagutti S V."/>
        </authorList>
    </citation>
    <scope>NUCLEOTIDE SEQUENCE</scope>
</reference>
<dbReference type="GO" id="GO:0016620">
    <property type="term" value="F:oxidoreductase activity, acting on the aldehyde or oxo group of donors, NAD or NADP as acceptor"/>
    <property type="evidence" value="ECO:0007669"/>
    <property type="project" value="InterPro"/>
</dbReference>
<dbReference type="EMBL" id="CAFBNE010000135">
    <property type="protein sequence ID" value="CAB4967129.1"/>
    <property type="molecule type" value="Genomic_DNA"/>
</dbReference>
<keyword evidence="1" id="KW-0560">Oxidoreductase</keyword>
<sequence>MSSITGVTLRQIDRIGGEEVEPGGTLPGWICDPSTGERIAQQAATDLTDVDRAIAIAHDIDLLGTWRNLGIDERCAFLERIAVNLEPLSDQVGEAESLGSGVPISIARLFGGSLAGNFRDAIGHLGDGWASTDLSEDGRPVELLRIPWGPTAIFVPFNAPAAVAAKKVAYALAAGAPVILKAPENGPFGCNLLADAIDSAGLPAGVFQLVHGGADVGARLTADPRIRAIAFTGGVETGRAIARAAAEDFKAVQLELGGNNPAIVRADADIELTAKALADGMVKLNGQWCEAPGKVLVARELHDPLVTALERHLREVRIGPASDEQAQLGPLAFEAHRAGLDAQVQRLVDTGAEVVMAGDVPSLPGWFWAPRIIVGASAADAVDEMFGPVVTIHPVDSDDEAIAIANDSPYGLAGYVFGSDIDAAMAVGRRIRFGEVKINSTSLLDMSPRSVQSFWRSSGVGGHGDTDVFRFFCGSQIVGIDRPGLPI</sequence>
<evidence type="ECO:0000313" key="3">
    <source>
        <dbReference type="EMBL" id="CAB4967129.1"/>
    </source>
</evidence>
<gene>
    <name evidence="3" type="ORF">UFOPK3772_02909</name>
</gene>